<comment type="caution">
    <text evidence="3">The sequence shown here is derived from an EMBL/GenBank/DDBJ whole genome shotgun (WGS) entry which is preliminary data.</text>
</comment>
<dbReference type="EMBL" id="CALNXK010000113">
    <property type="protein sequence ID" value="CAH3159021.1"/>
    <property type="molecule type" value="Genomic_DNA"/>
</dbReference>
<protein>
    <submittedName>
        <fullName evidence="3">Uncharacterized protein</fullName>
    </submittedName>
</protein>
<feature type="region of interest" description="Disordered" evidence="2">
    <location>
        <begin position="126"/>
        <end position="216"/>
    </location>
</feature>
<evidence type="ECO:0000256" key="1">
    <source>
        <dbReference type="SAM" id="Coils"/>
    </source>
</evidence>
<feature type="compositionally biased region" description="Polar residues" evidence="2">
    <location>
        <begin position="126"/>
        <end position="136"/>
    </location>
</feature>
<proteinExistence type="predicted"/>
<evidence type="ECO:0000313" key="4">
    <source>
        <dbReference type="Proteomes" id="UP001159405"/>
    </source>
</evidence>
<feature type="region of interest" description="Disordered" evidence="2">
    <location>
        <begin position="281"/>
        <end position="343"/>
    </location>
</feature>
<keyword evidence="4" id="KW-1185">Reference proteome</keyword>
<organism evidence="3 4">
    <name type="scientific">Porites lobata</name>
    <dbReference type="NCBI Taxonomy" id="104759"/>
    <lineage>
        <taxon>Eukaryota</taxon>
        <taxon>Metazoa</taxon>
        <taxon>Cnidaria</taxon>
        <taxon>Anthozoa</taxon>
        <taxon>Hexacorallia</taxon>
        <taxon>Scleractinia</taxon>
        <taxon>Fungiina</taxon>
        <taxon>Poritidae</taxon>
        <taxon>Porites</taxon>
    </lineage>
</organism>
<evidence type="ECO:0000256" key="2">
    <source>
        <dbReference type="SAM" id="MobiDB-lite"/>
    </source>
</evidence>
<accession>A0ABN8Q890</accession>
<dbReference type="Proteomes" id="UP001159405">
    <property type="component" value="Unassembled WGS sequence"/>
</dbReference>
<gene>
    <name evidence="3" type="ORF">PLOB_00003520</name>
</gene>
<feature type="coiled-coil region" evidence="1">
    <location>
        <begin position="642"/>
        <end position="669"/>
    </location>
</feature>
<feature type="compositionally biased region" description="Basic and acidic residues" evidence="2">
    <location>
        <begin position="281"/>
        <end position="303"/>
    </location>
</feature>
<keyword evidence="1" id="KW-0175">Coiled coil</keyword>
<evidence type="ECO:0000313" key="3">
    <source>
        <dbReference type="EMBL" id="CAH3159021.1"/>
    </source>
</evidence>
<feature type="compositionally biased region" description="Basic residues" evidence="2">
    <location>
        <begin position="188"/>
        <end position="199"/>
    </location>
</feature>
<name>A0ABN8Q890_9CNID</name>
<reference evidence="3 4" key="1">
    <citation type="submission" date="2022-05" db="EMBL/GenBank/DDBJ databases">
        <authorList>
            <consortium name="Genoscope - CEA"/>
            <person name="William W."/>
        </authorList>
    </citation>
    <scope>NUCLEOTIDE SEQUENCE [LARGE SCALE GENOMIC DNA]</scope>
</reference>
<sequence length="1299" mass="147318">MATSVNYTYSGTLQIMGLASVVGFPLETLYPEQTNKLLPVYQNTFLPRSGTKSSQVLRIMWTNTGGWADRSKEFKVNHFVPLLQKGHDKNADGDWKFVPYKRKGTNIKWNSAKCFKKEGKNVRLSDINNKGESSVQAERKYSAASQDGTKLSMPNDENSKKLDRGTKTNETGSKYTAKQQIDTQGTKKVNHEKVKKRRKAWGEQATGKPKGSSNVPQFVDIKDETAVKSVGQQEGTKVTFPTAEISKEIGSGIETMQSESKSSAKQPLDIKITKQVNLERGPLKDEYSEKAEELELENRGEQKQKHKQGKGKPDENLRVPRVDLKDREENESERIGTVEQQTAEKQATISVEKNPKQTPLVDIANENVEIANRDEQNMDIDNENQTVQQAGDLKQSNDKAYVLFQQYIKERSSLPFPCASKRFYFKQNLKATKNSTRTARRAELPTLQGENKEVIALQRSKVDGTLQENVESIENELNICKDETKRAELVGAMEVAKEIKKHILLSTVDAAKTYKETKASLLNKEVSDYFCAIDTYEKLAKHLNIDQIYIDRKAFLVESKGASIGEVVSRVQTVLEKLQLTDNVTDNVSSTLTGKFNDILQYLDTKKDRDVLEAIVAKITSIKTVVSLKGNQSFKGSIRGHVSELNSSLDKFKKMRSDLETKAAETERTTSQQRADVQRAAAKLKTEMFKSIADGRGRKLKCEEFPELARYIEFAFGEGDRVLRGGGGLEADRRLLDTTLFKAADNATVMRHAKELINQVRPDFKISTSCLYTYTMNYRKGSKQAERHHHGKGVNANISLHKAPNTSQNIYPVNAHWSTSHVNYLIDSASENECGCFLDSKDAKCIVCGDIAPVLKPGKSWANFETPDHSFDQSRVNAVTPMTHLFMEIPKISEAEFQIQGTDCVINVTRSGKAVTLINLSLSEPETVFRVFNELFYLMSIPSLDKFFRNPQTGKLKEVMGFIVDNGPSESPSSFLVQMLLVRFLKFLNLDKVTQTAFAEYLSKRNFVERVHAIENRALSGHGPFSSKAIHKTVSPGSQEHKENMEHMANEVIKCIGNAVYNKEPIRCFRGIGGNHRFVFNDESSLKAFSLLSDERKKEDETTYKPVRIEVLEYLENVWHVDKNFKGCYREDYSTLTSPTTACIDKYSVSIFRKTEDWTIGKPLERFDRQPLPDYKRWEETGELHYLSYEARRDFPRGPWDECPGLFLPDRVLETFFRVLPSPLEDELKAVAFLAWVSVEEASQFYASAIKQLQQQREEDLKREAWKLHPLYAESRPTLVAKLTERCLNPNGKKYELVK</sequence>
<feature type="compositionally biased region" description="Basic and acidic residues" evidence="2">
    <location>
        <begin position="157"/>
        <end position="167"/>
    </location>
</feature>
<feature type="compositionally biased region" description="Polar residues" evidence="2">
    <location>
        <begin position="168"/>
        <end position="187"/>
    </location>
</feature>
<feature type="compositionally biased region" description="Basic and acidic residues" evidence="2">
    <location>
        <begin position="311"/>
        <end position="336"/>
    </location>
</feature>